<keyword evidence="3" id="KW-1185">Reference proteome</keyword>
<dbReference type="Proteomes" id="UP000054018">
    <property type="component" value="Unassembled WGS sequence"/>
</dbReference>
<name>A0A0C9ZBY0_9AGAM</name>
<dbReference type="AlphaFoldDB" id="A0A0C9ZBY0"/>
<dbReference type="HOGENOM" id="CLU_2062393_0_0_1"/>
<sequence>MVRWLFHSIFYVIGSFDWVGWDVGFGVGPKNRVGHDAFLWVCLFEQNDKSINRRGIAFVDSIMRQRDCECLAVCMDTAASWKYECTQWQKSDGTRPALCERKQSCTIGEPYILILRIWR</sequence>
<proteinExistence type="predicted"/>
<evidence type="ECO:0000313" key="2">
    <source>
        <dbReference type="EMBL" id="KIK26806.1"/>
    </source>
</evidence>
<keyword evidence="1" id="KW-0732">Signal</keyword>
<dbReference type="EMBL" id="KN833700">
    <property type="protein sequence ID" value="KIK26806.1"/>
    <property type="molecule type" value="Genomic_DNA"/>
</dbReference>
<reference evidence="2 3" key="1">
    <citation type="submission" date="2014-04" db="EMBL/GenBank/DDBJ databases">
        <authorList>
            <consortium name="DOE Joint Genome Institute"/>
            <person name="Kuo A."/>
            <person name="Kohler A."/>
            <person name="Costa M.D."/>
            <person name="Nagy L.G."/>
            <person name="Floudas D."/>
            <person name="Copeland A."/>
            <person name="Barry K.W."/>
            <person name="Cichocki N."/>
            <person name="Veneault-Fourrey C."/>
            <person name="LaButti K."/>
            <person name="Lindquist E.A."/>
            <person name="Lipzen A."/>
            <person name="Lundell T."/>
            <person name="Morin E."/>
            <person name="Murat C."/>
            <person name="Sun H."/>
            <person name="Tunlid A."/>
            <person name="Henrissat B."/>
            <person name="Grigoriev I.V."/>
            <person name="Hibbett D.S."/>
            <person name="Martin F."/>
            <person name="Nordberg H.P."/>
            <person name="Cantor M.N."/>
            <person name="Hua S.X."/>
        </authorList>
    </citation>
    <scope>NUCLEOTIDE SEQUENCE [LARGE SCALE GENOMIC DNA]</scope>
    <source>
        <strain evidence="2 3">441</strain>
    </source>
</reference>
<feature type="chain" id="PRO_5013062563" evidence="1">
    <location>
        <begin position="16"/>
        <end position="119"/>
    </location>
</feature>
<evidence type="ECO:0000256" key="1">
    <source>
        <dbReference type="SAM" id="SignalP"/>
    </source>
</evidence>
<reference evidence="3" key="2">
    <citation type="submission" date="2015-01" db="EMBL/GenBank/DDBJ databases">
        <title>Evolutionary Origins and Diversification of the Mycorrhizal Mutualists.</title>
        <authorList>
            <consortium name="DOE Joint Genome Institute"/>
            <consortium name="Mycorrhizal Genomics Consortium"/>
            <person name="Kohler A."/>
            <person name="Kuo A."/>
            <person name="Nagy L.G."/>
            <person name="Floudas D."/>
            <person name="Copeland A."/>
            <person name="Barry K.W."/>
            <person name="Cichocki N."/>
            <person name="Veneault-Fourrey C."/>
            <person name="LaButti K."/>
            <person name="Lindquist E.A."/>
            <person name="Lipzen A."/>
            <person name="Lundell T."/>
            <person name="Morin E."/>
            <person name="Murat C."/>
            <person name="Riley R."/>
            <person name="Ohm R."/>
            <person name="Sun H."/>
            <person name="Tunlid A."/>
            <person name="Henrissat B."/>
            <person name="Grigoriev I.V."/>
            <person name="Hibbett D.S."/>
            <person name="Martin F."/>
        </authorList>
    </citation>
    <scope>NUCLEOTIDE SEQUENCE [LARGE SCALE GENOMIC DNA]</scope>
    <source>
        <strain evidence="3">441</strain>
    </source>
</reference>
<protein>
    <submittedName>
        <fullName evidence="2">Uncharacterized protein</fullName>
    </submittedName>
</protein>
<organism evidence="2 3">
    <name type="scientific">Pisolithus microcarpus 441</name>
    <dbReference type="NCBI Taxonomy" id="765257"/>
    <lineage>
        <taxon>Eukaryota</taxon>
        <taxon>Fungi</taxon>
        <taxon>Dikarya</taxon>
        <taxon>Basidiomycota</taxon>
        <taxon>Agaricomycotina</taxon>
        <taxon>Agaricomycetes</taxon>
        <taxon>Agaricomycetidae</taxon>
        <taxon>Boletales</taxon>
        <taxon>Sclerodermatineae</taxon>
        <taxon>Pisolithaceae</taxon>
        <taxon>Pisolithus</taxon>
    </lineage>
</organism>
<feature type="signal peptide" evidence="1">
    <location>
        <begin position="1"/>
        <end position="15"/>
    </location>
</feature>
<evidence type="ECO:0000313" key="3">
    <source>
        <dbReference type="Proteomes" id="UP000054018"/>
    </source>
</evidence>
<gene>
    <name evidence="2" type="ORF">PISMIDRAFT_247953</name>
</gene>
<accession>A0A0C9ZBY0</accession>